<dbReference type="RefSeq" id="WP_109743311.1">
    <property type="nucleotide sequence ID" value="NZ_QGGO01000012.1"/>
</dbReference>
<reference evidence="2 3" key="1">
    <citation type="submission" date="2018-05" db="EMBL/GenBank/DDBJ databases">
        <title>Genomic Encyclopedia of Archaeal and Bacterial Type Strains, Phase II (KMG-II): from individual species to whole genera.</title>
        <authorList>
            <person name="Goeker M."/>
        </authorList>
    </citation>
    <scope>NUCLEOTIDE SEQUENCE [LARGE SCALE GENOMIC DNA]</scope>
    <source>
        <strain evidence="2 3">DSM 22214</strain>
    </source>
</reference>
<proteinExistence type="predicted"/>
<dbReference type="Pfam" id="PF14054">
    <property type="entry name" value="DUF4249"/>
    <property type="match status" value="1"/>
</dbReference>
<organism evidence="2 3">
    <name type="scientific">Arcicella aurantiaca</name>
    <dbReference type="NCBI Taxonomy" id="591202"/>
    <lineage>
        <taxon>Bacteria</taxon>
        <taxon>Pseudomonadati</taxon>
        <taxon>Bacteroidota</taxon>
        <taxon>Cytophagia</taxon>
        <taxon>Cytophagales</taxon>
        <taxon>Flectobacillaceae</taxon>
        <taxon>Arcicella</taxon>
    </lineage>
</organism>
<keyword evidence="3" id="KW-1185">Reference proteome</keyword>
<dbReference type="EMBL" id="QGGO01000012">
    <property type="protein sequence ID" value="PWK26417.1"/>
    <property type="molecule type" value="Genomic_DNA"/>
</dbReference>
<feature type="compositionally biased region" description="Gly residues" evidence="1">
    <location>
        <begin position="250"/>
        <end position="266"/>
    </location>
</feature>
<dbReference type="AlphaFoldDB" id="A0A316E6S3"/>
<dbReference type="Proteomes" id="UP000245489">
    <property type="component" value="Unassembled WGS sequence"/>
</dbReference>
<comment type="caution">
    <text evidence="2">The sequence shown here is derived from an EMBL/GenBank/DDBJ whole genome shotgun (WGS) entry which is preliminary data.</text>
</comment>
<sequence length="337" mass="36960">MKKILTYISFILAFSSCKSLVTDIDIPYSDRLVVQCFLSPQDTLIEVSVTQTAPVIGDIVEGAERYPNIPNATVVLSDGQKSVTIPYLSKQLPSSYDADGEYVYTTRARYYLSTKNFPIITGKTYSLRISAPNFPSVQSSCSIPVKVVAEKNISATQEILAGTDRRGNPISYPSIGVKFVDIPNEESFYSVGQFFYQKGTYKDASSNTKLRINWTTKYEYIADKGQENQTLLAQAFDLKSYNNWGTFGGTGNNGGGGGPNGGGQGGNNLSVTPTEKYVEIYVANTDKAYYYYNTAIDKIRKANGNPFAEPVLTYSNIENGLGVMAGYNQSRIVVKVP</sequence>
<feature type="region of interest" description="Disordered" evidence="1">
    <location>
        <begin position="250"/>
        <end position="269"/>
    </location>
</feature>
<dbReference type="OrthoDB" id="1115009at2"/>
<name>A0A316E6S3_9BACT</name>
<protein>
    <submittedName>
        <fullName evidence="2">Uncharacterized protein DUF4249</fullName>
    </submittedName>
</protein>
<evidence type="ECO:0000256" key="1">
    <source>
        <dbReference type="SAM" id="MobiDB-lite"/>
    </source>
</evidence>
<evidence type="ECO:0000313" key="3">
    <source>
        <dbReference type="Proteomes" id="UP000245489"/>
    </source>
</evidence>
<gene>
    <name evidence="2" type="ORF">LV89_02588</name>
</gene>
<dbReference type="InterPro" id="IPR025345">
    <property type="entry name" value="DUF4249"/>
</dbReference>
<dbReference type="PROSITE" id="PS51257">
    <property type="entry name" value="PROKAR_LIPOPROTEIN"/>
    <property type="match status" value="1"/>
</dbReference>
<evidence type="ECO:0000313" key="2">
    <source>
        <dbReference type="EMBL" id="PWK26417.1"/>
    </source>
</evidence>
<accession>A0A316E6S3</accession>